<dbReference type="RefSeq" id="WP_013729621.1">
    <property type="nucleotide sequence ID" value="NC_015431.1"/>
</dbReference>
<dbReference type="NCBIfam" id="TIGR02167">
    <property type="entry name" value="Liste_lipo_26"/>
    <property type="match status" value="5"/>
</dbReference>
<sequence length="1306" mass="149543">MKKLLALLTISTLLVVPTSSSFLINKVSNISANYHAENNNQIENKINEIWNQHFKDKLDSAKKFKWILEDLKEKLKKEVSNLDSIDIKLKDQSEKGKTSRFKFNESNQKFEIIVGGKTISLEAGNVKKAWKPMKFRGKNNNNEDAYSKDNEFDASGWDDQNFTVYELGYYDDGKGQIQAIKLPKGIVSVPKHLPREITSLKELFKDAKNFNDQSVKNWDTSNVEIMESMFEGAEKFNQDLEQWNTKNVSDMSFMFLDATEFNGKISTWNTSKVTTMSQMFKDAKNFNQNINTKYTKNKNKYNVSWDVSKVKNMQSMFEGAKKFNSDLYNWNTRKVSVMRKMFNGATNFNKDISNFDVKGVVDFTDMFKNATSFNKNLSNWALHNSEPADLDSGATSWISYYKPHSRRDTSNIIKKSDEGYLNTTNSLYDEEITKLIDKHKIEIEKQKAEAEARKQKEIPNKIKEIWDKDFKNKLNSAQKYKDIFKELQEKINKDNNLKSVSIKLADSSLENKRFRFDSTDTTIDTRIKVESQSLDILLDNQTIKLEPGSVKRAWKAVQFKGKTSGERASSKEDEWDISYWDDKDFEVYELGYYDDGKQIQAIKLPKDVKIVPDHLPKEITSTKELFAFSNQFNNENIKKWDMSNIEDTSGMFLGAAKFNQDLSDWNTSNVKNMSKMFLNAKEFNSKIFNKVDNVTDMSSMFLNAIAFNQDLSSWKVNNVKNMNSMFLGASNFNQNLNEWNVENVTDMSSMFKNTTSFNNELSKWKPKKAIDMSHMFEGAIKFDQDISSWNVSSAKNMQDMFKNASTFNKDLKDWNIASVSNMEGMFELATKFNGNISNWDTRNVESMSRMFKGAASFNKDISDWNTSNVKDMSYMFSDAISFNQNINTKDMSNKKAWDVSKVTDMEGMFSGAIKFNSELSKWNTSSVNNMSKMFKNAKVFNNNISNFDIKNVKYFNNMFENASAFNQDLSKWTFKHLKNKDIATESYDLNATSWKAEWKPDSSSNTPTQPAPVPQPQPKPAPVEPTPAPTPTPVQPAPVPQPQPVPTPPVKPINPIITNKTSLLKVIKKDQLGEINYRSANEILKKLVSLNKGVEIKDLYVRNIEKSSAIISAKKNGKYLGDVLVSFNIKKPDRIIWENPIFDDNDYWFFRNDQPKTPHTPIKPNNAVERSTFNNEDDWFLYPVITPHNSTPNKPVDPIKPNKPDQPVKPSDPTKPSDPKPSDPIKPTDSTKPITPTKPDKPTENKKPDQPKTPENKPDNQAKPDNKPQTKNVNNKTAFVAISAVSILAILAISSVVILIKKKKNK</sequence>
<feature type="compositionally biased region" description="Pro residues" evidence="2">
    <location>
        <begin position="1009"/>
        <end position="1052"/>
    </location>
</feature>
<organism evidence="5 6">
    <name type="scientific">Mycoplasma mycoides subsp. capri LC str. 95010</name>
    <dbReference type="NCBI Taxonomy" id="862259"/>
    <lineage>
        <taxon>Bacteria</taxon>
        <taxon>Bacillati</taxon>
        <taxon>Mycoplasmatota</taxon>
        <taxon>Mollicutes</taxon>
        <taxon>Mycoplasmataceae</taxon>
        <taxon>Mycoplasma</taxon>
    </lineage>
</organism>
<name>F4MQ43_MYCML</name>
<dbReference type="KEGG" id="mml:MLC_4980"/>
<feature type="region of interest" description="Disordered" evidence="2">
    <location>
        <begin position="997"/>
        <end position="1053"/>
    </location>
</feature>
<proteinExistence type="predicted"/>
<keyword evidence="4" id="KW-0732">Signal</keyword>
<evidence type="ECO:0000313" key="6">
    <source>
        <dbReference type="Proteomes" id="UP000010103"/>
    </source>
</evidence>
<reference evidence="6" key="1">
    <citation type="journal article" date="2011" name="BMC Genomics">
        <title>Mycoplasma mycoides, from "mycoides Small Colony" to "capri". A microevolutionary perspective.</title>
        <authorList>
            <person name="Thiaucourt F."/>
            <person name="Manso-Silvan L."/>
            <person name="Salah W."/>
            <person name="Barbe V."/>
            <person name="Berger A."/>
            <person name="Jacob D."/>
            <person name="Breton M."/>
            <person name="Dupuy V."/>
            <person name="Lomenech A.M."/>
            <person name="Blanchard A."/>
            <person name="Sirand-Pugnet P."/>
        </authorList>
    </citation>
    <scope>NUCLEOTIDE SEQUENCE [LARGE SCALE GENOMIC DNA]</scope>
    <source>
        <strain evidence="6">95010</strain>
    </source>
</reference>
<keyword evidence="1" id="KW-0175">Coiled coil</keyword>
<dbReference type="InterPro" id="IPR005046">
    <property type="entry name" value="DUF285"/>
</dbReference>
<protein>
    <recommendedName>
        <fullName evidence="7">BspA family leucine-rich repeat surface protein</fullName>
    </recommendedName>
</protein>
<evidence type="ECO:0000313" key="5">
    <source>
        <dbReference type="EMBL" id="CBW54226.1"/>
    </source>
</evidence>
<keyword evidence="3" id="KW-1133">Transmembrane helix</keyword>
<evidence type="ECO:0000256" key="2">
    <source>
        <dbReference type="SAM" id="MobiDB-lite"/>
    </source>
</evidence>
<keyword evidence="3" id="KW-0472">Membrane</keyword>
<feature type="compositionally biased region" description="Low complexity" evidence="2">
    <location>
        <begin position="1225"/>
        <end position="1237"/>
    </location>
</feature>
<dbReference type="InterPro" id="IPR011889">
    <property type="entry name" value="Liste_lipo_26"/>
</dbReference>
<dbReference type="Pfam" id="PF03382">
    <property type="entry name" value="DUF285"/>
    <property type="match status" value="5"/>
</dbReference>
<feature type="transmembrane region" description="Helical" evidence="3">
    <location>
        <begin position="1278"/>
        <end position="1300"/>
    </location>
</feature>
<feature type="region of interest" description="Disordered" evidence="2">
    <location>
        <begin position="1184"/>
        <end position="1274"/>
    </location>
</feature>
<evidence type="ECO:0008006" key="7">
    <source>
        <dbReference type="Google" id="ProtNLM"/>
    </source>
</evidence>
<evidence type="ECO:0000256" key="3">
    <source>
        <dbReference type="SAM" id="Phobius"/>
    </source>
</evidence>
<evidence type="ECO:0000256" key="1">
    <source>
        <dbReference type="SAM" id="Coils"/>
    </source>
</evidence>
<keyword evidence="3" id="KW-0812">Transmembrane</keyword>
<feature type="signal peptide" evidence="4">
    <location>
        <begin position="1"/>
        <end position="21"/>
    </location>
</feature>
<dbReference type="Proteomes" id="UP000010103">
    <property type="component" value="Chromosome"/>
</dbReference>
<feature type="coiled-coil region" evidence="1">
    <location>
        <begin position="436"/>
        <end position="497"/>
    </location>
</feature>
<feature type="chain" id="PRO_5003311437" description="BspA family leucine-rich repeat surface protein" evidence="4">
    <location>
        <begin position="22"/>
        <end position="1306"/>
    </location>
</feature>
<accession>F4MQ43</accession>
<evidence type="ECO:0000256" key="4">
    <source>
        <dbReference type="SAM" id="SignalP"/>
    </source>
</evidence>
<feature type="compositionally biased region" description="Basic and acidic residues" evidence="2">
    <location>
        <begin position="1238"/>
        <end position="1268"/>
    </location>
</feature>
<dbReference type="HOGENOM" id="CLU_274050_0_0_14"/>
<reference evidence="6" key="2">
    <citation type="journal article" date="2011" name="BMC Genomics">
        <title>Mycoplasma mycoides, from mycoides Small Colony to capri. A microevolutionary perspective.</title>
        <authorList>
            <person name="Thiaucourt F."/>
            <person name="Manso-Silvan L."/>
            <person name="Salah W."/>
            <person name="Barbe V."/>
            <person name="Berger A."/>
            <person name="Jacob D."/>
            <person name="Breton M."/>
            <person name="Dupuy V."/>
            <person name="Lomenech A.M."/>
            <person name="Blanchard A."/>
            <person name="Sirand-Pugnet P."/>
        </authorList>
    </citation>
    <scope>NUCLEOTIDE SEQUENCE [LARGE SCALE GENOMIC DNA]</scope>
    <source>
        <strain evidence="6">95010</strain>
    </source>
</reference>
<dbReference type="EMBL" id="FQ377874">
    <property type="protein sequence ID" value="CBW54226.1"/>
    <property type="molecule type" value="Genomic_DNA"/>
</dbReference>
<gene>
    <name evidence="5" type="ORF">MLC_4980</name>
</gene>